<comment type="subcellular location">
    <subcellularLocation>
        <location evidence="2">Nucleus</location>
    </subcellularLocation>
</comment>
<dbReference type="EC" id="2.3.2.27" evidence="4"/>
<dbReference type="GO" id="GO:0031491">
    <property type="term" value="F:nucleosome binding"/>
    <property type="evidence" value="ECO:0007669"/>
    <property type="project" value="TreeGrafter"/>
</dbReference>
<sequence length="206" mass="23193">MSSLEWIRVAVFDLDEEDTPRKDSEKKTKEKKATVNEESKGGKESGVAALPCIDKLRDDLSCTICLEICFEPSTTPCGHRRFIRAAQGVSETPSLQLECLTKYIAELSLLESSMPCYAPSLIAASAIFLAKFILSLSTKPWNATLKHYTQYQPSNLCSCVRDLRLFCCNNPNSNLPAITEKYSQHKYENVAKKYYPPSIPSEYFQN</sequence>
<dbReference type="GO" id="GO:0016538">
    <property type="term" value="F:cyclin-dependent protein serine/threonine kinase regulator activity"/>
    <property type="evidence" value="ECO:0007669"/>
    <property type="project" value="InterPro"/>
</dbReference>
<evidence type="ECO:0000256" key="3">
    <source>
        <dbReference type="ARBA" id="ARBA00006955"/>
    </source>
</evidence>
<dbReference type="SMART" id="SM01332">
    <property type="entry name" value="Cyclin_C"/>
    <property type="match status" value="1"/>
</dbReference>
<keyword evidence="7" id="KW-0227">DNA damage</keyword>
<dbReference type="GO" id="GO:0061630">
    <property type="term" value="F:ubiquitin protein ligase activity"/>
    <property type="evidence" value="ECO:0007669"/>
    <property type="project" value="UniProtKB-EC"/>
</dbReference>
<evidence type="ECO:0000256" key="6">
    <source>
        <dbReference type="ARBA" id="ARBA00022679"/>
    </source>
</evidence>
<dbReference type="Gene3D" id="1.10.472.10">
    <property type="entry name" value="Cyclin-like"/>
    <property type="match status" value="1"/>
</dbReference>
<dbReference type="GO" id="GO:0051301">
    <property type="term" value="P:cell division"/>
    <property type="evidence" value="ECO:0007669"/>
    <property type="project" value="UniProtKB-KW"/>
</dbReference>
<dbReference type="GeneID" id="110279742"/>
<keyword evidence="11" id="KW-0131">Cell cycle</keyword>
<evidence type="ECO:0000256" key="12">
    <source>
        <dbReference type="SAM" id="MobiDB-lite"/>
    </source>
</evidence>
<dbReference type="InterPro" id="IPR051657">
    <property type="entry name" value="RNF168/RNF169_E3_ubiq-ligase"/>
</dbReference>
<keyword evidence="9" id="KW-0195">Cyclin</keyword>
<organism evidence="15 17">
    <name type="scientific">Arachis duranensis</name>
    <name type="common">Wild peanut</name>
    <dbReference type="NCBI Taxonomy" id="130453"/>
    <lineage>
        <taxon>Eukaryota</taxon>
        <taxon>Viridiplantae</taxon>
        <taxon>Streptophyta</taxon>
        <taxon>Embryophyta</taxon>
        <taxon>Tracheophyta</taxon>
        <taxon>Spermatophyta</taxon>
        <taxon>Magnoliopsida</taxon>
        <taxon>eudicotyledons</taxon>
        <taxon>Gunneridae</taxon>
        <taxon>Pentapetalae</taxon>
        <taxon>rosids</taxon>
        <taxon>fabids</taxon>
        <taxon>Fabales</taxon>
        <taxon>Fabaceae</taxon>
        <taxon>Papilionoideae</taxon>
        <taxon>50 kb inversion clade</taxon>
        <taxon>dalbergioids sensu lato</taxon>
        <taxon>Dalbergieae</taxon>
        <taxon>Pterocarpus clade</taxon>
        <taxon>Arachis</taxon>
    </lineage>
</organism>
<evidence type="ECO:0000256" key="9">
    <source>
        <dbReference type="ARBA" id="ARBA00023127"/>
    </source>
</evidence>
<dbReference type="FunFam" id="1.10.472.10:FF:000013">
    <property type="entry name" value="Cyclin A1"/>
    <property type="match status" value="1"/>
</dbReference>
<dbReference type="SMART" id="SM00385">
    <property type="entry name" value="CYCLIN"/>
    <property type="match status" value="1"/>
</dbReference>
<keyword evidence="10" id="KW-0539">Nucleus</keyword>
<proteinExistence type="inferred from homology"/>
<keyword evidence="15" id="KW-1185">Reference proteome</keyword>
<evidence type="ECO:0000256" key="7">
    <source>
        <dbReference type="ARBA" id="ARBA00022763"/>
    </source>
</evidence>
<reference evidence="16 17" key="2">
    <citation type="submission" date="2025-04" db="UniProtKB">
        <authorList>
            <consortium name="RefSeq"/>
        </authorList>
    </citation>
    <scope>IDENTIFICATION</scope>
    <source>
        <tissue evidence="16 17">Whole plant</tissue>
    </source>
</reference>
<dbReference type="InterPro" id="IPR013763">
    <property type="entry name" value="Cyclin-like_dom"/>
</dbReference>
<comment type="similarity">
    <text evidence="3">Belongs to the cyclin family. Cyclin AB subfamily.</text>
</comment>
<dbReference type="KEGG" id="adu:110279742"/>
<keyword evidence="8" id="KW-0833">Ubl conjugation pathway</keyword>
<gene>
    <name evidence="16 17" type="primary">LOC110279742</name>
</gene>
<feature type="domain" description="Cyclin-like" evidence="13">
    <location>
        <begin position="81"/>
        <end position="165"/>
    </location>
</feature>
<dbReference type="Pfam" id="PF02984">
    <property type="entry name" value="Cyclin_C"/>
    <property type="match status" value="1"/>
</dbReference>
<dbReference type="InterPro" id="IPR004367">
    <property type="entry name" value="Cyclin_C-dom"/>
</dbReference>
<evidence type="ECO:0000313" key="16">
    <source>
        <dbReference type="RefSeq" id="XP_052116370.1"/>
    </source>
</evidence>
<dbReference type="RefSeq" id="XP_052116370.1">
    <property type="nucleotide sequence ID" value="XM_052260410.1"/>
</dbReference>
<evidence type="ECO:0000256" key="11">
    <source>
        <dbReference type="ARBA" id="ARBA00023306"/>
    </source>
</evidence>
<evidence type="ECO:0000259" key="14">
    <source>
        <dbReference type="SMART" id="SM01332"/>
    </source>
</evidence>
<evidence type="ECO:0000313" key="17">
    <source>
        <dbReference type="RefSeq" id="XP_052116371.1"/>
    </source>
</evidence>
<dbReference type="SUPFAM" id="SSF47954">
    <property type="entry name" value="Cyclin-like"/>
    <property type="match status" value="1"/>
</dbReference>
<evidence type="ECO:0000259" key="13">
    <source>
        <dbReference type="SMART" id="SM00385"/>
    </source>
</evidence>
<keyword evidence="5" id="KW-0132">Cell division</keyword>
<dbReference type="GO" id="GO:0006302">
    <property type="term" value="P:double-strand break repair"/>
    <property type="evidence" value="ECO:0007669"/>
    <property type="project" value="TreeGrafter"/>
</dbReference>
<evidence type="ECO:0000256" key="10">
    <source>
        <dbReference type="ARBA" id="ARBA00023242"/>
    </source>
</evidence>
<accession>A0A9C6WNT1</accession>
<feature type="region of interest" description="Disordered" evidence="12">
    <location>
        <begin position="18"/>
        <end position="45"/>
    </location>
</feature>
<dbReference type="GO" id="GO:0005634">
    <property type="term" value="C:nucleus"/>
    <property type="evidence" value="ECO:0007669"/>
    <property type="project" value="UniProtKB-SubCell"/>
</dbReference>
<feature type="domain" description="Cyclin C-terminal" evidence="14">
    <location>
        <begin position="74"/>
        <end position="196"/>
    </location>
</feature>
<name>A0A9C6WNT1_ARADU</name>
<dbReference type="GO" id="GO:0044772">
    <property type="term" value="P:mitotic cell cycle phase transition"/>
    <property type="evidence" value="ECO:0007669"/>
    <property type="project" value="InterPro"/>
</dbReference>
<evidence type="ECO:0000256" key="1">
    <source>
        <dbReference type="ARBA" id="ARBA00000900"/>
    </source>
</evidence>
<dbReference type="PANTHER" id="PTHR23328:SF0">
    <property type="entry name" value="RING-TYPE DOMAIN-CONTAINING PROTEIN"/>
    <property type="match status" value="1"/>
</dbReference>
<dbReference type="RefSeq" id="XP_052116371.1">
    <property type="nucleotide sequence ID" value="XM_052260411.1"/>
</dbReference>
<evidence type="ECO:0000256" key="4">
    <source>
        <dbReference type="ARBA" id="ARBA00012483"/>
    </source>
</evidence>
<evidence type="ECO:0000256" key="8">
    <source>
        <dbReference type="ARBA" id="ARBA00022786"/>
    </source>
</evidence>
<protein>
    <recommendedName>
        <fullName evidence="4">RING-type E3 ubiquitin transferase</fullName>
        <ecNumber evidence="4">2.3.2.27</ecNumber>
    </recommendedName>
</protein>
<dbReference type="GO" id="GO:0035861">
    <property type="term" value="C:site of double-strand break"/>
    <property type="evidence" value="ECO:0007669"/>
    <property type="project" value="TreeGrafter"/>
</dbReference>
<feature type="compositionally biased region" description="Basic and acidic residues" evidence="12">
    <location>
        <begin position="19"/>
        <end position="43"/>
    </location>
</feature>
<evidence type="ECO:0000256" key="2">
    <source>
        <dbReference type="ARBA" id="ARBA00004123"/>
    </source>
</evidence>
<keyword evidence="6" id="KW-0808">Transferase</keyword>
<comment type="catalytic activity">
    <reaction evidence="1">
        <text>S-ubiquitinyl-[E2 ubiquitin-conjugating enzyme]-L-cysteine + [acceptor protein]-L-lysine = [E2 ubiquitin-conjugating enzyme]-L-cysteine + N(6)-ubiquitinyl-[acceptor protein]-L-lysine.</text>
        <dbReference type="EC" id="2.3.2.27"/>
    </reaction>
</comment>
<dbReference type="Proteomes" id="UP000515211">
    <property type="component" value="Chromosome 4"/>
</dbReference>
<evidence type="ECO:0000313" key="15">
    <source>
        <dbReference type="Proteomes" id="UP000515211"/>
    </source>
</evidence>
<dbReference type="AlphaFoldDB" id="A0A9C6WNT1"/>
<reference evidence="15" key="1">
    <citation type="journal article" date="2016" name="Nat. Genet.">
        <title>The genome sequences of Arachis duranensis and Arachis ipaensis, the diploid ancestors of cultivated peanut.</title>
        <authorList>
            <person name="Bertioli D.J."/>
            <person name="Cannon S.B."/>
            <person name="Froenicke L."/>
            <person name="Huang G."/>
            <person name="Farmer A.D."/>
            <person name="Cannon E.K."/>
            <person name="Liu X."/>
            <person name="Gao D."/>
            <person name="Clevenger J."/>
            <person name="Dash S."/>
            <person name="Ren L."/>
            <person name="Moretzsohn M.C."/>
            <person name="Shirasawa K."/>
            <person name="Huang W."/>
            <person name="Vidigal B."/>
            <person name="Abernathy B."/>
            <person name="Chu Y."/>
            <person name="Niederhuth C.E."/>
            <person name="Umale P."/>
            <person name="Araujo A.C."/>
            <person name="Kozik A."/>
            <person name="Kim K.D."/>
            <person name="Burow M.D."/>
            <person name="Varshney R.K."/>
            <person name="Wang X."/>
            <person name="Zhang X."/>
            <person name="Barkley N."/>
            <person name="Guimaraes P.M."/>
            <person name="Isobe S."/>
            <person name="Guo B."/>
            <person name="Liao B."/>
            <person name="Stalker H.T."/>
            <person name="Schmitz R.J."/>
            <person name="Scheffler B.E."/>
            <person name="Leal-Bertioli S.C."/>
            <person name="Xun X."/>
            <person name="Jackson S.A."/>
            <person name="Michelmore R."/>
            <person name="Ozias-Akins P."/>
        </authorList>
    </citation>
    <scope>NUCLEOTIDE SEQUENCE [LARGE SCALE GENOMIC DNA]</scope>
    <source>
        <strain evidence="15">cv. V14167</strain>
    </source>
</reference>
<dbReference type="PANTHER" id="PTHR23328">
    <property type="entry name" value="RING-TYPE DOMAIN-CONTAINING PROTEIN"/>
    <property type="match status" value="1"/>
</dbReference>
<dbReference type="InterPro" id="IPR036915">
    <property type="entry name" value="Cyclin-like_sf"/>
</dbReference>
<evidence type="ECO:0000256" key="5">
    <source>
        <dbReference type="ARBA" id="ARBA00022618"/>
    </source>
</evidence>
<dbReference type="SUPFAM" id="SSF57850">
    <property type="entry name" value="RING/U-box"/>
    <property type="match status" value="1"/>
</dbReference>